<dbReference type="AlphaFoldDB" id="A0A6C0DQQ4"/>
<reference evidence="2" key="1">
    <citation type="journal article" date="2020" name="Nature">
        <title>Giant virus diversity and host interactions through global metagenomics.</title>
        <authorList>
            <person name="Schulz F."/>
            <person name="Roux S."/>
            <person name="Paez-Espino D."/>
            <person name="Jungbluth S."/>
            <person name="Walsh D.A."/>
            <person name="Denef V.J."/>
            <person name="McMahon K.D."/>
            <person name="Konstantinidis K.T."/>
            <person name="Eloe-Fadrosh E.A."/>
            <person name="Kyrpides N.C."/>
            <person name="Woyke T."/>
        </authorList>
    </citation>
    <scope>NUCLEOTIDE SEQUENCE</scope>
    <source>
        <strain evidence="2">GVMAG-M-3300023174-49</strain>
    </source>
</reference>
<accession>A0A6C0DQQ4</accession>
<organism evidence="2">
    <name type="scientific">viral metagenome</name>
    <dbReference type="NCBI Taxonomy" id="1070528"/>
    <lineage>
        <taxon>unclassified sequences</taxon>
        <taxon>metagenomes</taxon>
        <taxon>organismal metagenomes</taxon>
    </lineage>
</organism>
<dbReference type="EMBL" id="MN739659">
    <property type="protein sequence ID" value="QHT18761.1"/>
    <property type="molecule type" value="Genomic_DNA"/>
</dbReference>
<sequence length="286" mass="33362">MSLFIHKENQELLWNIINKTPQFVAAFKNSHPSVATNWFRSIIQSYYYDNNIQSIQNITSTILNTLNRNVLSYMISTLTPQHPISNRGSTGFSQQPAQQFSQTITTVATQKQEPTQNNISFMETNYSRMQSKEDNYSNQFEMRQKEYETMFAKPKPPIEPKLSDNIKDDVITNMEELIERHRKQREDEIKIVQSPIYPTQGQVQAQAQGQVQNDKVVIKEITNLAPEHFIEVKSNKSVSWKDESYSNLEQELVLLKKQMAEIIVKNKEFEEKFDKWMGSQQLNVSI</sequence>
<keyword evidence="1" id="KW-0175">Coiled coil</keyword>
<proteinExistence type="predicted"/>
<name>A0A6C0DQQ4_9ZZZZ</name>
<feature type="coiled-coil region" evidence="1">
    <location>
        <begin position="245"/>
        <end position="272"/>
    </location>
</feature>
<evidence type="ECO:0000256" key="1">
    <source>
        <dbReference type="SAM" id="Coils"/>
    </source>
</evidence>
<protein>
    <submittedName>
        <fullName evidence="2">Uncharacterized protein</fullName>
    </submittedName>
</protein>
<evidence type="ECO:0000313" key="2">
    <source>
        <dbReference type="EMBL" id="QHT18761.1"/>
    </source>
</evidence>